<feature type="compositionally biased region" description="Basic and acidic residues" evidence="1">
    <location>
        <begin position="51"/>
        <end position="63"/>
    </location>
</feature>
<comment type="caution">
    <text evidence="3">The sequence shown here is derived from an EMBL/GenBank/DDBJ whole genome shotgun (WGS) entry which is preliminary data.</text>
</comment>
<dbReference type="InterPro" id="IPR002035">
    <property type="entry name" value="VWF_A"/>
</dbReference>
<accession>A0AAE0D8Q9</accession>
<dbReference type="Pfam" id="PF00092">
    <property type="entry name" value="VWA"/>
    <property type="match status" value="1"/>
</dbReference>
<evidence type="ECO:0000313" key="3">
    <source>
        <dbReference type="EMBL" id="KAK2769676.1"/>
    </source>
</evidence>
<dbReference type="InterPro" id="IPR036465">
    <property type="entry name" value="vWFA_dom_sf"/>
</dbReference>
<evidence type="ECO:0000313" key="4">
    <source>
        <dbReference type="Proteomes" id="UP001281614"/>
    </source>
</evidence>
<feature type="region of interest" description="Disordered" evidence="1">
    <location>
        <begin position="1"/>
        <end position="64"/>
    </location>
</feature>
<name>A0AAE0D8Q9_COLKA</name>
<dbReference type="AlphaFoldDB" id="A0AAE0D8Q9"/>
<dbReference type="SUPFAM" id="SSF53300">
    <property type="entry name" value="vWA-like"/>
    <property type="match status" value="1"/>
</dbReference>
<sequence>MKFARELLNKFKNPSGSGNNGKRGNRKIDHLDNVANDGEAVADPPPAYESHGTRAESTPHSKDQGLVASTAEDPYAFLSSFETVFLIDDSSSMLGDSWREVQLALRDITPICVAHDADGIDLYFLNHQTGEEGDANQGKASSGFYKIRKSKTVEEIFDEVHPKGATFTGRRLHHILQPYLRLLERNKRDFKSVNPLNIIVITDGAPSDDVEAPIITAAKKLDKLDAPSHQLGIQFFQVGSDAGAKEALRELDDGRKDVRDIVDTVTWKDGEPGKLDSDQILKALLGAVIKRLDRIPARGEGNH</sequence>
<dbReference type="Gene3D" id="3.40.50.410">
    <property type="entry name" value="von Willebrand factor, type A domain"/>
    <property type="match status" value="1"/>
</dbReference>
<evidence type="ECO:0000256" key="1">
    <source>
        <dbReference type="SAM" id="MobiDB-lite"/>
    </source>
</evidence>
<proteinExistence type="predicted"/>
<evidence type="ECO:0000259" key="2">
    <source>
        <dbReference type="PROSITE" id="PS50234"/>
    </source>
</evidence>
<feature type="domain" description="VWFA" evidence="2">
    <location>
        <begin position="82"/>
        <end position="284"/>
    </location>
</feature>
<dbReference type="PANTHER" id="PTHR34706">
    <property type="entry name" value="SLR1338 PROTEIN"/>
    <property type="match status" value="1"/>
</dbReference>
<gene>
    <name evidence="3" type="ORF">CKAH01_15043</name>
</gene>
<dbReference type="Proteomes" id="UP001281614">
    <property type="component" value="Unassembled WGS sequence"/>
</dbReference>
<protein>
    <submittedName>
        <fullName evidence="3">von willebrand factor</fullName>
    </submittedName>
</protein>
<keyword evidence="4" id="KW-1185">Reference proteome</keyword>
<feature type="compositionally biased region" description="Low complexity" evidence="1">
    <location>
        <begin position="10"/>
        <end position="22"/>
    </location>
</feature>
<dbReference type="PROSITE" id="PS50234">
    <property type="entry name" value="VWFA"/>
    <property type="match status" value="1"/>
</dbReference>
<dbReference type="EMBL" id="VYYT01000107">
    <property type="protein sequence ID" value="KAK2769676.1"/>
    <property type="molecule type" value="Genomic_DNA"/>
</dbReference>
<organism evidence="3 4">
    <name type="scientific">Colletotrichum kahawae</name>
    <name type="common">Coffee berry disease fungus</name>
    <dbReference type="NCBI Taxonomy" id="34407"/>
    <lineage>
        <taxon>Eukaryota</taxon>
        <taxon>Fungi</taxon>
        <taxon>Dikarya</taxon>
        <taxon>Ascomycota</taxon>
        <taxon>Pezizomycotina</taxon>
        <taxon>Sordariomycetes</taxon>
        <taxon>Hypocreomycetidae</taxon>
        <taxon>Glomerellales</taxon>
        <taxon>Glomerellaceae</taxon>
        <taxon>Colletotrichum</taxon>
        <taxon>Colletotrichum gloeosporioides species complex</taxon>
    </lineage>
</organism>
<reference evidence="3" key="1">
    <citation type="submission" date="2023-02" db="EMBL/GenBank/DDBJ databases">
        <title>Colletotrichum kahawae CIFC_Que2 genome sequencing and assembly.</title>
        <authorList>
            <person name="Baroncelli R."/>
        </authorList>
    </citation>
    <scope>NUCLEOTIDE SEQUENCE</scope>
    <source>
        <strain evidence="3">CIFC_Que2</strain>
    </source>
</reference>
<dbReference type="PANTHER" id="PTHR34706:SF1">
    <property type="entry name" value="VWFA DOMAIN-CONTAINING PROTEIN"/>
    <property type="match status" value="1"/>
</dbReference>